<dbReference type="PANTHER" id="PTHR44083">
    <property type="entry name" value="TOPLESS-RELATED PROTEIN 1-RELATED"/>
    <property type="match status" value="1"/>
</dbReference>
<dbReference type="OMA" id="TEESPPC"/>
<dbReference type="EMBL" id="HG745225">
    <property type="protein sequence ID" value="CDP21735.1"/>
    <property type="molecule type" value="Genomic_DNA"/>
</dbReference>
<accession>A0A068VLU0</accession>
<dbReference type="InterPro" id="IPR036322">
    <property type="entry name" value="WD40_repeat_dom_sf"/>
</dbReference>
<dbReference type="PANTHER" id="PTHR44083:SF5">
    <property type="entry name" value="PROTEIN TOPLESS-RELATED PROTEIN 2"/>
    <property type="match status" value="1"/>
</dbReference>
<organism evidence="1 2">
    <name type="scientific">Coffea canephora</name>
    <name type="common">Robusta coffee</name>
    <dbReference type="NCBI Taxonomy" id="49390"/>
    <lineage>
        <taxon>Eukaryota</taxon>
        <taxon>Viridiplantae</taxon>
        <taxon>Streptophyta</taxon>
        <taxon>Embryophyta</taxon>
        <taxon>Tracheophyta</taxon>
        <taxon>Spermatophyta</taxon>
        <taxon>Magnoliopsida</taxon>
        <taxon>eudicotyledons</taxon>
        <taxon>Gunneridae</taxon>
        <taxon>Pentapetalae</taxon>
        <taxon>asterids</taxon>
        <taxon>lamiids</taxon>
        <taxon>Gentianales</taxon>
        <taxon>Rubiaceae</taxon>
        <taxon>Ixoroideae</taxon>
        <taxon>Gardenieae complex</taxon>
        <taxon>Bertiereae - Coffeeae clade</taxon>
        <taxon>Coffeeae</taxon>
        <taxon>Coffea</taxon>
    </lineage>
</organism>
<dbReference type="STRING" id="49390.A0A068VLU0"/>
<keyword evidence="2" id="KW-1185">Reference proteome</keyword>
<dbReference type="Gramene" id="CDP21735">
    <property type="protein sequence ID" value="CDP21735"/>
    <property type="gene ID" value="GSCOC_T00001793001"/>
</dbReference>
<evidence type="ECO:0000313" key="2">
    <source>
        <dbReference type="Proteomes" id="UP000295252"/>
    </source>
</evidence>
<dbReference type="AlphaFoldDB" id="A0A068VLU0"/>
<dbReference type="InParanoid" id="A0A068VLU0"/>
<protein>
    <submittedName>
        <fullName evidence="1">DH200=94 genomic scaffold, scaffold_6141</fullName>
    </submittedName>
</protein>
<dbReference type="OrthoDB" id="1850764at2759"/>
<dbReference type="PhylomeDB" id="A0A068VLU0"/>
<dbReference type="InterPro" id="IPR015943">
    <property type="entry name" value="WD40/YVTN_repeat-like_dom_sf"/>
</dbReference>
<gene>
    <name evidence="1" type="ORF">GSCOC_T00001793001</name>
</gene>
<evidence type="ECO:0000313" key="1">
    <source>
        <dbReference type="EMBL" id="CDP21735.1"/>
    </source>
</evidence>
<dbReference type="Proteomes" id="UP000295252">
    <property type="component" value="Unassembled WGS sequence"/>
</dbReference>
<reference evidence="2" key="1">
    <citation type="journal article" date="2014" name="Science">
        <title>The coffee genome provides insight into the convergent evolution of caffeine biosynthesis.</title>
        <authorList>
            <person name="Denoeud F."/>
            <person name="Carretero-Paulet L."/>
            <person name="Dereeper A."/>
            <person name="Droc G."/>
            <person name="Guyot R."/>
            <person name="Pietrella M."/>
            <person name="Zheng C."/>
            <person name="Alberti A."/>
            <person name="Anthony F."/>
            <person name="Aprea G."/>
            <person name="Aury J.M."/>
            <person name="Bento P."/>
            <person name="Bernard M."/>
            <person name="Bocs S."/>
            <person name="Campa C."/>
            <person name="Cenci A."/>
            <person name="Combes M.C."/>
            <person name="Crouzillat D."/>
            <person name="Da Silva C."/>
            <person name="Daddiego L."/>
            <person name="De Bellis F."/>
            <person name="Dussert S."/>
            <person name="Garsmeur O."/>
            <person name="Gayraud T."/>
            <person name="Guignon V."/>
            <person name="Jahn K."/>
            <person name="Jamilloux V."/>
            <person name="Joet T."/>
            <person name="Labadie K."/>
            <person name="Lan T."/>
            <person name="Leclercq J."/>
            <person name="Lepelley M."/>
            <person name="Leroy T."/>
            <person name="Li L.T."/>
            <person name="Librado P."/>
            <person name="Lopez L."/>
            <person name="Munoz A."/>
            <person name="Noel B."/>
            <person name="Pallavicini A."/>
            <person name="Perrotta G."/>
            <person name="Poncet V."/>
            <person name="Pot D."/>
            <person name="Priyono X."/>
            <person name="Rigoreau M."/>
            <person name="Rouard M."/>
            <person name="Rozas J."/>
            <person name="Tranchant-Dubreuil C."/>
            <person name="VanBuren R."/>
            <person name="Zhang Q."/>
            <person name="Andrade A.C."/>
            <person name="Argout X."/>
            <person name="Bertrand B."/>
            <person name="de Kochko A."/>
            <person name="Graziosi G."/>
            <person name="Henry R.J."/>
            <person name="Jayarama X."/>
            <person name="Ming R."/>
            <person name="Nagai C."/>
            <person name="Rounsley S."/>
            <person name="Sankoff D."/>
            <person name="Giuliano G."/>
            <person name="Albert V.A."/>
            <person name="Wincker P."/>
            <person name="Lashermes P."/>
        </authorList>
    </citation>
    <scope>NUCLEOTIDE SEQUENCE [LARGE SCALE GENOMIC DNA]</scope>
    <source>
        <strain evidence="2">cv. DH200-94</strain>
    </source>
</reference>
<dbReference type="Gene3D" id="2.130.10.10">
    <property type="entry name" value="YVTN repeat-like/Quinoprotein amine dehydrogenase"/>
    <property type="match status" value="1"/>
</dbReference>
<sequence>MWELQILRLLYTNSLALFALGSNALHRLWKWQRSERNPSGKSTASIIPQMWQPSSRALLSNDLSEAKPTEESPPCIALSRNDSYVMSASGGKVSLFNMMTLKVMTTFMPPPLAVTYLAFHPQDNNIIAIGMEDSTIQIWVKYTEPP</sequence>
<dbReference type="SUPFAM" id="SSF50978">
    <property type="entry name" value="WD40 repeat-like"/>
    <property type="match status" value="1"/>
</dbReference>
<name>A0A068VLU0_COFCA</name>
<dbReference type="GO" id="GO:0006355">
    <property type="term" value="P:regulation of DNA-templated transcription"/>
    <property type="evidence" value="ECO:0007669"/>
    <property type="project" value="InterPro"/>
</dbReference>
<proteinExistence type="predicted"/>
<dbReference type="InterPro" id="IPR027728">
    <property type="entry name" value="Topless_fam"/>
</dbReference>